<keyword evidence="2" id="KW-1185">Reference proteome</keyword>
<sequence>MSQSSEMPASAYTPEMEIFGALPNIPTFDDEPVPVSRNPLTAGMRPLQLLPLSGSEFPVRYETSQMRGFRSEVNLGKAVQVDRLLMLLPSGICWTHICEHGLSLQVSGIMPLDCAAHSLVSHPLCDMH</sequence>
<evidence type="ECO:0000313" key="1">
    <source>
        <dbReference type="EMBL" id="KDP46924.1"/>
    </source>
</evidence>
<dbReference type="AlphaFoldDB" id="A0A067LQQ4"/>
<evidence type="ECO:0000313" key="2">
    <source>
        <dbReference type="Proteomes" id="UP000027138"/>
    </source>
</evidence>
<accession>A0A067LQQ4</accession>
<dbReference type="Proteomes" id="UP000027138">
    <property type="component" value="Unassembled WGS sequence"/>
</dbReference>
<dbReference type="EMBL" id="KK914203">
    <property type="protein sequence ID" value="KDP46924.1"/>
    <property type="molecule type" value="Genomic_DNA"/>
</dbReference>
<proteinExistence type="predicted"/>
<reference evidence="1 2" key="1">
    <citation type="journal article" date="2014" name="PLoS ONE">
        <title>Global Analysis of Gene Expression Profiles in Physic Nut (Jatropha curcas L.) Seedlings Exposed to Salt Stress.</title>
        <authorList>
            <person name="Zhang L."/>
            <person name="Zhang C."/>
            <person name="Wu P."/>
            <person name="Chen Y."/>
            <person name="Li M."/>
            <person name="Jiang H."/>
            <person name="Wu G."/>
        </authorList>
    </citation>
    <scope>NUCLEOTIDE SEQUENCE [LARGE SCALE GENOMIC DNA]</scope>
    <source>
        <strain evidence="2">cv. GZQX0401</strain>
        <tissue evidence="1">Young leaves</tissue>
    </source>
</reference>
<gene>
    <name evidence="1" type="ORF">JCGZ_08912</name>
</gene>
<name>A0A067LQQ4_JATCU</name>
<organism evidence="1 2">
    <name type="scientific">Jatropha curcas</name>
    <name type="common">Barbados nut</name>
    <dbReference type="NCBI Taxonomy" id="180498"/>
    <lineage>
        <taxon>Eukaryota</taxon>
        <taxon>Viridiplantae</taxon>
        <taxon>Streptophyta</taxon>
        <taxon>Embryophyta</taxon>
        <taxon>Tracheophyta</taxon>
        <taxon>Spermatophyta</taxon>
        <taxon>Magnoliopsida</taxon>
        <taxon>eudicotyledons</taxon>
        <taxon>Gunneridae</taxon>
        <taxon>Pentapetalae</taxon>
        <taxon>rosids</taxon>
        <taxon>fabids</taxon>
        <taxon>Malpighiales</taxon>
        <taxon>Euphorbiaceae</taxon>
        <taxon>Crotonoideae</taxon>
        <taxon>Jatropheae</taxon>
        <taxon>Jatropha</taxon>
    </lineage>
</organism>
<protein>
    <submittedName>
        <fullName evidence="1">Uncharacterized protein</fullName>
    </submittedName>
</protein>